<dbReference type="GO" id="GO:0047936">
    <property type="term" value="F:glucose 1-dehydrogenase [NAD(P)+] activity"/>
    <property type="evidence" value="ECO:0007669"/>
    <property type="project" value="UniProtKB-EC"/>
</dbReference>
<evidence type="ECO:0000313" key="4">
    <source>
        <dbReference type="Proteomes" id="UP000094023"/>
    </source>
</evidence>
<dbReference type="InterPro" id="IPR036291">
    <property type="entry name" value="NAD(P)-bd_dom_sf"/>
</dbReference>
<dbReference type="PRINTS" id="PR00081">
    <property type="entry name" value="GDHRDH"/>
</dbReference>
<accession>A0A198GBX9</accession>
<protein>
    <submittedName>
        <fullName evidence="3">Glucose 1-dehydrogenase</fullName>
        <ecNumber evidence="3">1.1.1.47</ecNumber>
    </submittedName>
</protein>
<dbReference type="EMBL" id="LXEN01000045">
    <property type="protein sequence ID" value="OAT34588.1"/>
    <property type="molecule type" value="Genomic_DNA"/>
</dbReference>
<keyword evidence="2 3" id="KW-0560">Oxidoreductase</keyword>
<name>A0A198GBX9_9GAMM</name>
<organism evidence="3 4">
    <name type="scientific">Proteus myxofaciens ATCC 19692</name>
    <dbReference type="NCBI Taxonomy" id="1354337"/>
    <lineage>
        <taxon>Bacteria</taxon>
        <taxon>Pseudomonadati</taxon>
        <taxon>Pseudomonadota</taxon>
        <taxon>Gammaproteobacteria</taxon>
        <taxon>Enterobacterales</taxon>
        <taxon>Morganellaceae</taxon>
        <taxon>Proteus</taxon>
    </lineage>
</organism>
<evidence type="ECO:0000256" key="1">
    <source>
        <dbReference type="ARBA" id="ARBA00006484"/>
    </source>
</evidence>
<evidence type="ECO:0000256" key="2">
    <source>
        <dbReference type="ARBA" id="ARBA00023002"/>
    </source>
</evidence>
<gene>
    <name evidence="3" type="ORF">M983_1087</name>
</gene>
<comment type="similarity">
    <text evidence="1">Belongs to the short-chain dehydrogenases/reductases (SDR) family.</text>
</comment>
<dbReference type="PATRIC" id="fig|1354337.4.peg.1107"/>
<dbReference type="PANTHER" id="PTHR24321:SF8">
    <property type="entry name" value="ESTRADIOL 17-BETA-DEHYDROGENASE 8-RELATED"/>
    <property type="match status" value="1"/>
</dbReference>
<keyword evidence="4" id="KW-1185">Reference proteome</keyword>
<dbReference type="PROSITE" id="PS00061">
    <property type="entry name" value="ADH_SHORT"/>
    <property type="match status" value="1"/>
</dbReference>
<dbReference type="Pfam" id="PF13561">
    <property type="entry name" value="adh_short_C2"/>
    <property type="match status" value="1"/>
</dbReference>
<reference evidence="3 4" key="1">
    <citation type="submission" date="2016-04" db="EMBL/GenBank/DDBJ databases">
        <title>ATOL: Assembling a taxonomically balanced genome-scale reconstruction of the evolutionary history of the Enterobacteriaceae.</title>
        <authorList>
            <person name="Plunkett G.III."/>
            <person name="Neeno-Eckwall E.C."/>
            <person name="Glasner J.D."/>
            <person name="Perna N.T."/>
        </authorList>
    </citation>
    <scope>NUCLEOTIDE SEQUENCE [LARGE SCALE GENOMIC DNA]</scope>
    <source>
        <strain evidence="3 4">ATCC 19692</strain>
    </source>
</reference>
<dbReference type="Gene3D" id="3.40.50.720">
    <property type="entry name" value="NAD(P)-binding Rossmann-like Domain"/>
    <property type="match status" value="1"/>
</dbReference>
<dbReference type="CDD" id="cd05233">
    <property type="entry name" value="SDR_c"/>
    <property type="match status" value="1"/>
</dbReference>
<dbReference type="Proteomes" id="UP000094023">
    <property type="component" value="Unassembled WGS sequence"/>
</dbReference>
<proteinExistence type="inferred from homology"/>
<dbReference type="InterPro" id="IPR020904">
    <property type="entry name" value="Sc_DH/Rdtase_CS"/>
</dbReference>
<dbReference type="AlphaFoldDB" id="A0A198GBX9"/>
<dbReference type="EC" id="1.1.1.47" evidence="3"/>
<evidence type="ECO:0000313" key="3">
    <source>
        <dbReference type="EMBL" id="OAT34588.1"/>
    </source>
</evidence>
<comment type="caution">
    <text evidence="3">The sequence shown here is derived from an EMBL/GenBank/DDBJ whole genome shotgun (WGS) entry which is preliminary data.</text>
</comment>
<dbReference type="SUPFAM" id="SSF51735">
    <property type="entry name" value="NAD(P)-binding Rossmann-fold domains"/>
    <property type="match status" value="1"/>
</dbReference>
<dbReference type="PANTHER" id="PTHR24321">
    <property type="entry name" value="DEHYDROGENASES, SHORT CHAIN"/>
    <property type="match status" value="1"/>
</dbReference>
<sequence length="109" mass="11483">MNCSSICSFVGQHAFPAYCASKGGIKLLTQTLALDYAKKGIRVNAVCPGYVTTPLLEERGLELEELAKLHPMGRLGTPEEIANVVVFLASDAASFVTGASYLVDGGFTA</sequence>
<dbReference type="STRING" id="1354337.M983_1087"/>
<dbReference type="InterPro" id="IPR002347">
    <property type="entry name" value="SDR_fam"/>
</dbReference>